<evidence type="ECO:0000313" key="10">
    <source>
        <dbReference type="Proteomes" id="UP000094389"/>
    </source>
</evidence>
<sequence length="413" mass="46627">MAPSVTSETQVNDIVDKYSKLVLKGEGSPQLGQSIQDGFGDDYSSELPETTKRRFEKYGIDISKGYPKRPEKLTLFLDEAEKIRNGPDPDYVERGVNADPEKKALFAKAKEVRHLTKYVGTELVGVQLSELNEKELDELALLVSERVVVFFRNQDLAPQKQLEIGQFFGNNVEKHPLAGQVPLPGVEGPTGLTTIWGKFNRRNRDVTFKQRGGAIWHTDLDHEFRGPSITHLHLDAIPKFGGDTAWTSGYAAYDKLSPEFQKFLDGKVAVHRSQNKYYDKNNILGGPKHIEREHPLVVTHPVTGWKALFVNRGHTLRIKDLEPEESRVVLNYLYEVLEKNLDIQVRFTWANETQDRSLGASAIWDNRISAHYAIDDYDDEEDPRHGTRVTSLGAPPVFVPGSKSQRESLGLKP</sequence>
<reference evidence="9 10" key="1">
    <citation type="journal article" date="2016" name="Proc. Natl. Acad. Sci. U.S.A.">
        <title>Comparative genomics of biotechnologically important yeasts.</title>
        <authorList>
            <person name="Riley R."/>
            <person name="Haridas S."/>
            <person name="Wolfe K.H."/>
            <person name="Lopes M.R."/>
            <person name="Hittinger C.T."/>
            <person name="Goeker M."/>
            <person name="Salamov A.A."/>
            <person name="Wisecaver J.H."/>
            <person name="Long T.M."/>
            <person name="Calvey C.H."/>
            <person name="Aerts A.L."/>
            <person name="Barry K.W."/>
            <person name="Choi C."/>
            <person name="Clum A."/>
            <person name="Coughlan A.Y."/>
            <person name="Deshpande S."/>
            <person name="Douglass A.P."/>
            <person name="Hanson S.J."/>
            <person name="Klenk H.-P."/>
            <person name="LaButti K.M."/>
            <person name="Lapidus A."/>
            <person name="Lindquist E.A."/>
            <person name="Lipzen A.M."/>
            <person name="Meier-Kolthoff J.P."/>
            <person name="Ohm R.A."/>
            <person name="Otillar R.P."/>
            <person name="Pangilinan J.L."/>
            <person name="Peng Y."/>
            <person name="Rokas A."/>
            <person name="Rosa C.A."/>
            <person name="Scheuner C."/>
            <person name="Sibirny A.A."/>
            <person name="Slot J.C."/>
            <person name="Stielow J.B."/>
            <person name="Sun H."/>
            <person name="Kurtzman C.P."/>
            <person name="Blackwell M."/>
            <person name="Grigoriev I.V."/>
            <person name="Jeffries T.W."/>
        </authorList>
    </citation>
    <scope>NUCLEOTIDE SEQUENCE [LARGE SCALE GENOMIC DNA]</scope>
    <source>
        <strain evidence="10">ATCC 18201 / CBS 1600 / BCRC 20928 / JCM 3617 / NBRC 0987 / NRRL Y-1542</strain>
    </source>
</reference>
<dbReference type="GO" id="GO:0005737">
    <property type="term" value="C:cytoplasm"/>
    <property type="evidence" value="ECO:0007669"/>
    <property type="project" value="TreeGrafter"/>
</dbReference>
<name>A0A1E4S0V3_CYBJN</name>
<dbReference type="InterPro" id="IPR051323">
    <property type="entry name" value="AtsK-like"/>
</dbReference>
<keyword evidence="10" id="KW-1185">Reference proteome</keyword>
<dbReference type="Pfam" id="PF02668">
    <property type="entry name" value="TauD"/>
    <property type="match status" value="1"/>
</dbReference>
<dbReference type="SUPFAM" id="SSF51197">
    <property type="entry name" value="Clavaminate synthase-like"/>
    <property type="match status" value="1"/>
</dbReference>
<evidence type="ECO:0000256" key="2">
    <source>
        <dbReference type="ARBA" id="ARBA00005896"/>
    </source>
</evidence>
<evidence type="ECO:0000256" key="7">
    <source>
        <dbReference type="SAM" id="MobiDB-lite"/>
    </source>
</evidence>
<evidence type="ECO:0000256" key="6">
    <source>
        <dbReference type="ARBA" id="ARBA00023004"/>
    </source>
</evidence>
<evidence type="ECO:0000313" key="9">
    <source>
        <dbReference type="EMBL" id="ODV73116.1"/>
    </source>
</evidence>
<evidence type="ECO:0000259" key="8">
    <source>
        <dbReference type="Pfam" id="PF02668"/>
    </source>
</evidence>
<proteinExistence type="inferred from homology"/>
<dbReference type="Gene3D" id="3.60.130.10">
    <property type="entry name" value="Clavaminate synthase-like"/>
    <property type="match status" value="1"/>
</dbReference>
<keyword evidence="3" id="KW-0479">Metal-binding</keyword>
<evidence type="ECO:0000256" key="3">
    <source>
        <dbReference type="ARBA" id="ARBA00022723"/>
    </source>
</evidence>
<evidence type="ECO:0000256" key="5">
    <source>
        <dbReference type="ARBA" id="ARBA00023002"/>
    </source>
</evidence>
<dbReference type="OMA" id="HIAGGHD"/>
<accession>A0A1E4S0V3</accession>
<dbReference type="FunFam" id="3.60.130.10:FF:000008">
    <property type="entry name" value="Alpha-ketoglutarate-dependent taurine dioxygenase"/>
    <property type="match status" value="1"/>
</dbReference>
<protein>
    <submittedName>
        <fullName evidence="9">Oxidoreductase activity</fullName>
    </submittedName>
</protein>
<evidence type="ECO:0000256" key="4">
    <source>
        <dbReference type="ARBA" id="ARBA00022964"/>
    </source>
</evidence>
<dbReference type="EMBL" id="KV453932">
    <property type="protein sequence ID" value="ODV73116.1"/>
    <property type="molecule type" value="Genomic_DNA"/>
</dbReference>
<gene>
    <name evidence="9" type="ORF">CYBJADRAFT_177795</name>
</gene>
<dbReference type="RefSeq" id="XP_020070155.1">
    <property type="nucleotide sequence ID" value="XM_020216887.1"/>
</dbReference>
<comment type="similarity">
    <text evidence="2">Belongs to the TfdA dioxygenase family.</text>
</comment>
<feature type="domain" description="TauD/TfdA-like" evidence="8">
    <location>
        <begin position="111"/>
        <end position="390"/>
    </location>
</feature>
<dbReference type="AlphaFoldDB" id="A0A1E4S0V3"/>
<feature type="region of interest" description="Disordered" evidence="7">
    <location>
        <begin position="379"/>
        <end position="413"/>
    </location>
</feature>
<dbReference type="GeneID" id="30991283"/>
<dbReference type="PANTHER" id="PTHR30468:SF9">
    <property type="entry name" value="ALPHA-KETOGLUTARATE-DEPENDENT TAURINE DIOXYGENASE (AFU_ORTHOLOGUE AFUA_3G01010)"/>
    <property type="match status" value="1"/>
</dbReference>
<dbReference type="InterPro" id="IPR003819">
    <property type="entry name" value="TauD/TfdA-like"/>
</dbReference>
<dbReference type="STRING" id="983966.A0A1E4S0V3"/>
<evidence type="ECO:0000256" key="1">
    <source>
        <dbReference type="ARBA" id="ARBA00001954"/>
    </source>
</evidence>
<dbReference type="OrthoDB" id="10257314at2759"/>
<keyword evidence="6" id="KW-0408">Iron</keyword>
<dbReference type="PANTHER" id="PTHR30468">
    <property type="entry name" value="ALPHA-KETOGLUTARATE-DEPENDENT SULFONATE DIOXYGENASE"/>
    <property type="match status" value="1"/>
</dbReference>
<keyword evidence="5" id="KW-0560">Oxidoreductase</keyword>
<organism evidence="9 10">
    <name type="scientific">Cyberlindnera jadinii (strain ATCC 18201 / CBS 1600 / BCRC 20928 / JCM 3617 / NBRC 0987 / NRRL Y-1542)</name>
    <name type="common">Torula yeast</name>
    <name type="synonym">Candida utilis</name>
    <dbReference type="NCBI Taxonomy" id="983966"/>
    <lineage>
        <taxon>Eukaryota</taxon>
        <taxon>Fungi</taxon>
        <taxon>Dikarya</taxon>
        <taxon>Ascomycota</taxon>
        <taxon>Saccharomycotina</taxon>
        <taxon>Saccharomycetes</taxon>
        <taxon>Phaffomycetales</taxon>
        <taxon>Phaffomycetaceae</taxon>
        <taxon>Cyberlindnera</taxon>
    </lineage>
</organism>
<comment type="cofactor">
    <cofactor evidence="1">
        <name>Fe(2+)</name>
        <dbReference type="ChEBI" id="CHEBI:29033"/>
    </cofactor>
</comment>
<dbReference type="GO" id="GO:0046872">
    <property type="term" value="F:metal ion binding"/>
    <property type="evidence" value="ECO:0007669"/>
    <property type="project" value="UniProtKB-KW"/>
</dbReference>
<dbReference type="GO" id="GO:0016706">
    <property type="term" value="F:2-oxoglutarate-dependent dioxygenase activity"/>
    <property type="evidence" value="ECO:0007669"/>
    <property type="project" value="TreeGrafter"/>
</dbReference>
<dbReference type="Proteomes" id="UP000094389">
    <property type="component" value="Unassembled WGS sequence"/>
</dbReference>
<dbReference type="InterPro" id="IPR042098">
    <property type="entry name" value="TauD-like_sf"/>
</dbReference>
<keyword evidence="4" id="KW-0223">Dioxygenase</keyword>